<dbReference type="GO" id="GO:0009003">
    <property type="term" value="F:signal peptidase activity"/>
    <property type="evidence" value="ECO:0007669"/>
    <property type="project" value="UniProtKB-EC"/>
</dbReference>
<dbReference type="GO" id="GO:0016020">
    <property type="term" value="C:membrane"/>
    <property type="evidence" value="ECO:0007669"/>
    <property type="project" value="UniProtKB-SubCell"/>
</dbReference>
<dbReference type="GO" id="GO:0004252">
    <property type="term" value="F:serine-type endopeptidase activity"/>
    <property type="evidence" value="ECO:0007669"/>
    <property type="project" value="UniProtKB-UniRule"/>
</dbReference>
<dbReference type="InterPro" id="IPR019533">
    <property type="entry name" value="Peptidase_S26"/>
</dbReference>
<evidence type="ECO:0000256" key="5">
    <source>
        <dbReference type="NCBIfam" id="TIGR02228"/>
    </source>
</evidence>
<gene>
    <name evidence="8" type="ORF">F4559_003148</name>
</gene>
<evidence type="ECO:0000259" key="7">
    <source>
        <dbReference type="Pfam" id="PF10502"/>
    </source>
</evidence>
<dbReference type="RefSeq" id="WP_184669474.1">
    <property type="nucleotide sequence ID" value="NZ_BAABAI010000038.1"/>
</dbReference>
<evidence type="ECO:0000256" key="3">
    <source>
        <dbReference type="ARBA" id="ARBA00022989"/>
    </source>
</evidence>
<sequence>MLRIALLAVVLLCLAVALGWRLTGGRWLSVDSGSMGETAPVGTLVLTRPTTVAEVAVGDVVSFYPTAASKIAYTHRVVEIRDGKLITRGDINGADDPWRTGDENLVGLVVARWWGVAWLVKSLPFLLVGGFTVWLLTRWTGRWRTPLRLILYPLVVCVAIVVLRPLVGVILLGTFTEGDVTRAQLVSSGVLPVRATTPDGVFTDLRAGQVGELTASASKYGDGGNVPIEVNPHMPWTWWTLCLVLCAIPLLVSFFVRPRAVR</sequence>
<evidence type="ECO:0000256" key="2">
    <source>
        <dbReference type="ARBA" id="ARBA00022692"/>
    </source>
</evidence>
<comment type="caution">
    <text evidence="8">The sequence shown here is derived from an EMBL/GenBank/DDBJ whole genome shotgun (WGS) entry which is preliminary data.</text>
</comment>
<dbReference type="Proteomes" id="UP000542674">
    <property type="component" value="Unassembled WGS sequence"/>
</dbReference>
<dbReference type="NCBIfam" id="TIGR02228">
    <property type="entry name" value="sigpep_I_arch"/>
    <property type="match status" value="1"/>
</dbReference>
<evidence type="ECO:0000313" key="9">
    <source>
        <dbReference type="Proteomes" id="UP000542674"/>
    </source>
</evidence>
<dbReference type="CDD" id="cd06530">
    <property type="entry name" value="S26_SPase_I"/>
    <property type="match status" value="1"/>
</dbReference>
<evidence type="ECO:0000256" key="4">
    <source>
        <dbReference type="ARBA" id="ARBA00023136"/>
    </source>
</evidence>
<evidence type="ECO:0000256" key="1">
    <source>
        <dbReference type="ARBA" id="ARBA00004370"/>
    </source>
</evidence>
<feature type="transmembrane region" description="Helical" evidence="6">
    <location>
        <begin position="149"/>
        <end position="172"/>
    </location>
</feature>
<feature type="domain" description="Peptidase S26" evidence="7">
    <location>
        <begin position="6"/>
        <end position="78"/>
    </location>
</feature>
<evidence type="ECO:0000256" key="6">
    <source>
        <dbReference type="SAM" id="Phobius"/>
    </source>
</evidence>
<keyword evidence="9" id="KW-1185">Reference proteome</keyword>
<comment type="subcellular location">
    <subcellularLocation>
        <location evidence="1">Membrane</location>
    </subcellularLocation>
</comment>
<reference evidence="8 9" key="1">
    <citation type="submission" date="2020-08" db="EMBL/GenBank/DDBJ databases">
        <title>Sequencing the genomes of 1000 actinobacteria strains.</title>
        <authorList>
            <person name="Klenk H.-P."/>
        </authorList>
    </citation>
    <scope>NUCLEOTIDE SEQUENCE [LARGE SCALE GENOMIC DNA]</scope>
    <source>
        <strain evidence="8 9">DSM 45084</strain>
    </source>
</reference>
<dbReference type="AlphaFoldDB" id="A0A7W7T3B1"/>
<proteinExistence type="predicted"/>
<name>A0A7W7T3B1_9PSEU</name>
<feature type="transmembrane region" description="Helical" evidence="6">
    <location>
        <begin position="236"/>
        <end position="256"/>
    </location>
</feature>
<dbReference type="GO" id="GO:0006465">
    <property type="term" value="P:signal peptide processing"/>
    <property type="evidence" value="ECO:0007669"/>
    <property type="project" value="UniProtKB-UniRule"/>
</dbReference>
<keyword evidence="2 6" id="KW-0812">Transmembrane</keyword>
<feature type="transmembrane region" description="Helical" evidence="6">
    <location>
        <begin position="113"/>
        <end position="137"/>
    </location>
</feature>
<dbReference type="Pfam" id="PF10502">
    <property type="entry name" value="Peptidase_S26"/>
    <property type="match status" value="1"/>
</dbReference>
<evidence type="ECO:0000313" key="8">
    <source>
        <dbReference type="EMBL" id="MBB4965789.1"/>
    </source>
</evidence>
<dbReference type="SUPFAM" id="SSF51306">
    <property type="entry name" value="LexA/Signal peptidase"/>
    <property type="match status" value="1"/>
</dbReference>
<dbReference type="EC" id="3.4.21.89" evidence="5"/>
<keyword evidence="4 6" id="KW-0472">Membrane</keyword>
<organism evidence="8 9">
    <name type="scientific">Saccharothrix violaceirubra</name>
    <dbReference type="NCBI Taxonomy" id="413306"/>
    <lineage>
        <taxon>Bacteria</taxon>
        <taxon>Bacillati</taxon>
        <taxon>Actinomycetota</taxon>
        <taxon>Actinomycetes</taxon>
        <taxon>Pseudonocardiales</taxon>
        <taxon>Pseudonocardiaceae</taxon>
        <taxon>Saccharothrix</taxon>
    </lineage>
</organism>
<accession>A0A7W7T3B1</accession>
<dbReference type="EMBL" id="JACHJS010000001">
    <property type="protein sequence ID" value="MBB4965789.1"/>
    <property type="molecule type" value="Genomic_DNA"/>
</dbReference>
<keyword evidence="3 6" id="KW-1133">Transmembrane helix</keyword>
<dbReference type="InterPro" id="IPR001733">
    <property type="entry name" value="Peptidase_S26B"/>
</dbReference>
<dbReference type="InterPro" id="IPR036286">
    <property type="entry name" value="LexA/Signal_pep-like_sf"/>
</dbReference>
<protein>
    <recommendedName>
        <fullName evidence="5">Signal peptidase I</fullName>
        <ecNumber evidence="5">3.4.21.89</ecNumber>
    </recommendedName>
</protein>